<feature type="transmembrane region" description="Helical" evidence="6">
    <location>
        <begin position="139"/>
        <end position="157"/>
    </location>
</feature>
<keyword evidence="3 6" id="KW-0812">Transmembrane</keyword>
<dbReference type="PANTHER" id="PTHR43124:SF3">
    <property type="entry name" value="CHLORAMPHENICOL EFFLUX PUMP RV0191"/>
    <property type="match status" value="1"/>
</dbReference>
<feature type="transmembrane region" description="Helical" evidence="6">
    <location>
        <begin position="350"/>
        <end position="375"/>
    </location>
</feature>
<name>A0A833EBP7_CALS0</name>
<feature type="transmembrane region" description="Helical" evidence="6">
    <location>
        <begin position="76"/>
        <end position="94"/>
    </location>
</feature>
<evidence type="ECO:0000313" key="8">
    <source>
        <dbReference type="EMBL" id="HIQ29479.1"/>
    </source>
</evidence>
<dbReference type="Gene3D" id="1.20.1250.20">
    <property type="entry name" value="MFS general substrate transporter like domains"/>
    <property type="match status" value="1"/>
</dbReference>
<evidence type="ECO:0000256" key="3">
    <source>
        <dbReference type="ARBA" id="ARBA00022692"/>
    </source>
</evidence>
<keyword evidence="2" id="KW-1003">Cell membrane</keyword>
<evidence type="ECO:0000259" key="7">
    <source>
        <dbReference type="PROSITE" id="PS50850"/>
    </source>
</evidence>
<protein>
    <submittedName>
        <fullName evidence="8">MFS transporter</fullName>
    </submittedName>
</protein>
<feature type="transmembrane region" description="Helical" evidence="6">
    <location>
        <begin position="12"/>
        <end position="36"/>
    </location>
</feature>
<evidence type="ECO:0000256" key="6">
    <source>
        <dbReference type="SAM" id="Phobius"/>
    </source>
</evidence>
<feature type="transmembrane region" description="Helical" evidence="6">
    <location>
        <begin position="106"/>
        <end position="127"/>
    </location>
</feature>
<dbReference type="PANTHER" id="PTHR43124">
    <property type="entry name" value="PURINE EFFLUX PUMP PBUE"/>
    <property type="match status" value="1"/>
</dbReference>
<keyword evidence="5 6" id="KW-0472">Membrane</keyword>
<feature type="transmembrane region" description="Helical" evidence="6">
    <location>
        <begin position="326"/>
        <end position="344"/>
    </location>
</feature>
<feature type="transmembrane region" description="Helical" evidence="6">
    <location>
        <begin position="292"/>
        <end position="314"/>
    </location>
</feature>
<dbReference type="GO" id="GO:0022857">
    <property type="term" value="F:transmembrane transporter activity"/>
    <property type="evidence" value="ECO:0007669"/>
    <property type="project" value="InterPro"/>
</dbReference>
<dbReference type="PROSITE" id="PS50850">
    <property type="entry name" value="MFS"/>
    <property type="match status" value="1"/>
</dbReference>
<evidence type="ECO:0000256" key="2">
    <source>
        <dbReference type="ARBA" id="ARBA00022475"/>
    </source>
</evidence>
<keyword evidence="4 6" id="KW-1133">Transmembrane helix</keyword>
<dbReference type="SUPFAM" id="SSF103473">
    <property type="entry name" value="MFS general substrate transporter"/>
    <property type="match status" value="1"/>
</dbReference>
<accession>A0A833EBP7</accession>
<dbReference type="InterPro" id="IPR050189">
    <property type="entry name" value="MFS_Efflux_Transporters"/>
</dbReference>
<dbReference type="Pfam" id="PF07690">
    <property type="entry name" value="MFS_1"/>
    <property type="match status" value="1"/>
</dbReference>
<feature type="transmembrane region" description="Helical" evidence="6">
    <location>
        <begin position="228"/>
        <end position="253"/>
    </location>
</feature>
<feature type="transmembrane region" description="Helical" evidence="6">
    <location>
        <begin position="265"/>
        <end position="286"/>
    </location>
</feature>
<dbReference type="AlphaFoldDB" id="A0A833EBP7"/>
<dbReference type="InterPro" id="IPR036259">
    <property type="entry name" value="MFS_trans_sf"/>
</dbReference>
<dbReference type="InterPro" id="IPR011701">
    <property type="entry name" value="MFS"/>
</dbReference>
<sequence length="387" mass="41462">MAGTAQERFAFPLFATGLVIVGLSISAMISMAQVLAVQEFNASYTEQGVIGALRSIPYVISAVVVGYFLSYVNKRTALSLSSILVAASSIYIAASSSMLDIYISQLIFSLGLAFYWPVAESILADVFKDSDKLKAYGKYSASWNGGFLLGAIFSGVVGEVTGLRTMFTLAALISLLAVFPILKINMNKSTLAASSVKMSYFKALTPAYVITLPVIAVFGAILTLIPGYAWRIGFVILEIGIIMVPMWVLRIIASLYLALRPPKRVNIVLALIGLSMASALLTNTLVQNYISVVLLLSVVGIAISYFYAVMFYIISSKAKVRTELAIGGYESVIGMGFFLGPPAAGLVADYLGVTALFIFLALVSLVAAATGALIYRASSNRFHRYQP</sequence>
<organism evidence="8 9">
    <name type="scientific">Caldiarchaeum subterraneum</name>
    <dbReference type="NCBI Taxonomy" id="311458"/>
    <lineage>
        <taxon>Archaea</taxon>
        <taxon>Nitrososphaerota</taxon>
        <taxon>Candidatus Caldarchaeales</taxon>
        <taxon>Candidatus Caldarchaeaceae</taxon>
        <taxon>Candidatus Caldarchaeum</taxon>
    </lineage>
</organism>
<gene>
    <name evidence="8" type="ORF">EYH45_02830</name>
</gene>
<evidence type="ECO:0000256" key="1">
    <source>
        <dbReference type="ARBA" id="ARBA00004651"/>
    </source>
</evidence>
<comment type="subcellular location">
    <subcellularLocation>
        <location evidence="1">Cell membrane</location>
        <topology evidence="1">Multi-pass membrane protein</topology>
    </subcellularLocation>
</comment>
<feature type="transmembrane region" description="Helical" evidence="6">
    <location>
        <begin position="203"/>
        <end position="222"/>
    </location>
</feature>
<feature type="transmembrane region" description="Helical" evidence="6">
    <location>
        <begin position="163"/>
        <end position="182"/>
    </location>
</feature>
<dbReference type="InterPro" id="IPR020846">
    <property type="entry name" value="MFS_dom"/>
</dbReference>
<reference evidence="8" key="1">
    <citation type="journal article" date="2020" name="ISME J.">
        <title>Gammaproteobacteria mediating utilization of methyl-, sulfur- and petroleum organic compounds in deep ocean hydrothermal plumes.</title>
        <authorList>
            <person name="Zhou Z."/>
            <person name="Liu Y."/>
            <person name="Pan J."/>
            <person name="Cron B.R."/>
            <person name="Toner B.M."/>
            <person name="Anantharaman K."/>
            <person name="Breier J.A."/>
            <person name="Dick G.J."/>
            <person name="Li M."/>
        </authorList>
    </citation>
    <scope>NUCLEOTIDE SEQUENCE</scope>
    <source>
        <strain evidence="8">SZUA-1515</strain>
    </source>
</reference>
<dbReference type="GO" id="GO:0005886">
    <property type="term" value="C:plasma membrane"/>
    <property type="evidence" value="ECO:0007669"/>
    <property type="project" value="UniProtKB-SubCell"/>
</dbReference>
<dbReference type="Proteomes" id="UP000608579">
    <property type="component" value="Unassembled WGS sequence"/>
</dbReference>
<comment type="caution">
    <text evidence="8">The sequence shown here is derived from an EMBL/GenBank/DDBJ whole genome shotgun (WGS) entry which is preliminary data.</text>
</comment>
<dbReference type="EMBL" id="DQVM01000051">
    <property type="protein sequence ID" value="HIQ29479.1"/>
    <property type="molecule type" value="Genomic_DNA"/>
</dbReference>
<feature type="transmembrane region" description="Helical" evidence="6">
    <location>
        <begin position="48"/>
        <end position="69"/>
    </location>
</feature>
<feature type="domain" description="Major facilitator superfamily (MFS) profile" evidence="7">
    <location>
        <begin position="10"/>
        <end position="379"/>
    </location>
</feature>
<proteinExistence type="predicted"/>
<evidence type="ECO:0000256" key="5">
    <source>
        <dbReference type="ARBA" id="ARBA00023136"/>
    </source>
</evidence>
<evidence type="ECO:0000256" key="4">
    <source>
        <dbReference type="ARBA" id="ARBA00022989"/>
    </source>
</evidence>
<evidence type="ECO:0000313" key="9">
    <source>
        <dbReference type="Proteomes" id="UP000608579"/>
    </source>
</evidence>